<dbReference type="Proteomes" id="UP000192674">
    <property type="component" value="Unassembled WGS sequence"/>
</dbReference>
<evidence type="ECO:0000313" key="2">
    <source>
        <dbReference type="Proteomes" id="UP000192674"/>
    </source>
</evidence>
<protein>
    <submittedName>
        <fullName evidence="1">Uncharacterized protein</fullName>
    </submittedName>
</protein>
<gene>
    <name evidence="1" type="ORF">SAMN05661093_09137</name>
</gene>
<organism evidence="1 2">
    <name type="scientific">Kibdelosporangium aridum</name>
    <dbReference type="NCBI Taxonomy" id="2030"/>
    <lineage>
        <taxon>Bacteria</taxon>
        <taxon>Bacillati</taxon>
        <taxon>Actinomycetota</taxon>
        <taxon>Actinomycetes</taxon>
        <taxon>Pseudonocardiales</taxon>
        <taxon>Pseudonocardiaceae</taxon>
        <taxon>Kibdelosporangium</taxon>
    </lineage>
</organism>
<sequence length="43" mass="4772">MRKWFERLAGYIRIKRGLGDALTPDDVLLVMGAVWRTPSGPAG</sequence>
<name>A0A1W2FU51_KIBAR</name>
<dbReference type="AlphaFoldDB" id="A0A1W2FU51"/>
<reference evidence="1 2" key="1">
    <citation type="submission" date="2017-04" db="EMBL/GenBank/DDBJ databases">
        <authorList>
            <person name="Afonso C.L."/>
            <person name="Miller P.J."/>
            <person name="Scott M.A."/>
            <person name="Spackman E."/>
            <person name="Goraichik I."/>
            <person name="Dimitrov K.M."/>
            <person name="Suarez D.L."/>
            <person name="Swayne D.E."/>
        </authorList>
    </citation>
    <scope>NUCLEOTIDE SEQUENCE [LARGE SCALE GENOMIC DNA]</scope>
    <source>
        <strain evidence="1 2">DSM 43828</strain>
    </source>
</reference>
<evidence type="ECO:0000313" key="1">
    <source>
        <dbReference type="EMBL" id="SMD25451.1"/>
    </source>
</evidence>
<accession>A0A1W2FU51</accession>
<keyword evidence="2" id="KW-1185">Reference proteome</keyword>
<proteinExistence type="predicted"/>
<dbReference type="RefSeq" id="WP_268811617.1">
    <property type="nucleotide sequence ID" value="NZ_FWXV01000011.1"/>
</dbReference>
<dbReference type="EMBL" id="FWXV01000011">
    <property type="protein sequence ID" value="SMD25451.1"/>
    <property type="molecule type" value="Genomic_DNA"/>
</dbReference>